<gene>
    <name evidence="1" type="ORF">OB236_39725</name>
</gene>
<dbReference type="Proteomes" id="UP001652445">
    <property type="component" value="Unassembled WGS sequence"/>
</dbReference>
<reference evidence="1 2" key="1">
    <citation type="submission" date="2022-09" db="EMBL/GenBank/DDBJ databases">
        <authorList>
            <person name="Han X.L."/>
            <person name="Wang Q."/>
            <person name="Lu T."/>
        </authorList>
    </citation>
    <scope>NUCLEOTIDE SEQUENCE [LARGE SCALE GENOMIC DNA]</scope>
    <source>
        <strain evidence="1 2">WQ 127069</strain>
    </source>
</reference>
<accession>A0ABT2UVV7</accession>
<dbReference type="RefSeq" id="WP_262689003.1">
    <property type="nucleotide sequence ID" value="NZ_JAOQIO010000125.1"/>
</dbReference>
<dbReference type="EMBL" id="JAOQIO010000125">
    <property type="protein sequence ID" value="MCU6798276.1"/>
    <property type="molecule type" value="Genomic_DNA"/>
</dbReference>
<protein>
    <recommendedName>
        <fullName evidence="3">Hydrolase</fullName>
    </recommendedName>
</protein>
<organism evidence="1 2">
    <name type="scientific">Paenibacillus baimaensis</name>
    <dbReference type="NCBI Taxonomy" id="2982185"/>
    <lineage>
        <taxon>Bacteria</taxon>
        <taxon>Bacillati</taxon>
        <taxon>Bacillota</taxon>
        <taxon>Bacilli</taxon>
        <taxon>Bacillales</taxon>
        <taxon>Paenibacillaceae</taxon>
        <taxon>Paenibacillus</taxon>
    </lineage>
</organism>
<name>A0ABT2UVV7_9BACL</name>
<proteinExistence type="predicted"/>
<evidence type="ECO:0000313" key="2">
    <source>
        <dbReference type="Proteomes" id="UP001652445"/>
    </source>
</evidence>
<sequence length="126" mass="14575">MPKSTYYVTVATGLIEELQALQDKANRSHEFVVEASVEEIAVLRDLFDKQAASEELTFKRATIPYKTADQDPSTERFNGDILNIYRYLYEIGTYETKKHIEKMGILPRLLSPDYHHAGYEEQKSKQ</sequence>
<comment type="caution">
    <text evidence="1">The sequence shown here is derived from an EMBL/GenBank/DDBJ whole genome shotgun (WGS) entry which is preliminary data.</text>
</comment>
<keyword evidence="2" id="KW-1185">Reference proteome</keyword>
<evidence type="ECO:0008006" key="3">
    <source>
        <dbReference type="Google" id="ProtNLM"/>
    </source>
</evidence>
<evidence type="ECO:0000313" key="1">
    <source>
        <dbReference type="EMBL" id="MCU6798276.1"/>
    </source>
</evidence>